<sequence length="156" mass="16597">VLCKVYGVSVSVATTINVPNSLGPGELILKYGTDEQKSHYLPSLAKGKDIPCFALTAPTAGSDAGAIPDTGIVCRGKHEGKEVIGIRLNWDKRYITLAPVATLLGLAFKLYDPEHLIGKQTDIGITCALIPVKTAGVKIGRRHFPLNTAFMNGPTQ</sequence>
<dbReference type="Pfam" id="PF02770">
    <property type="entry name" value="Acyl-CoA_dh_M"/>
    <property type="match status" value="1"/>
</dbReference>
<dbReference type="InterPro" id="IPR006091">
    <property type="entry name" value="Acyl-CoA_Oxase/DH_mid-dom"/>
</dbReference>
<comment type="caution">
    <text evidence="4">The sequence shown here is derived from an EMBL/GenBank/DDBJ whole genome shotgun (WGS) entry which is preliminary data.</text>
</comment>
<feature type="non-terminal residue" evidence="4">
    <location>
        <position position="1"/>
    </location>
</feature>
<dbReference type="GO" id="GO:0033539">
    <property type="term" value="P:fatty acid beta-oxidation using acyl-CoA dehydrogenase"/>
    <property type="evidence" value="ECO:0007669"/>
    <property type="project" value="TreeGrafter"/>
</dbReference>
<name>X1ECJ4_9ZZZZ</name>
<evidence type="ECO:0000313" key="4">
    <source>
        <dbReference type="EMBL" id="GAH06403.1"/>
    </source>
</evidence>
<dbReference type="InterPro" id="IPR037069">
    <property type="entry name" value="AcylCoA_DH/ox_N_sf"/>
</dbReference>
<dbReference type="InterPro" id="IPR046373">
    <property type="entry name" value="Acyl-CoA_Oxase/DH_mid-dom_sf"/>
</dbReference>
<dbReference type="SUPFAM" id="SSF56645">
    <property type="entry name" value="Acyl-CoA dehydrogenase NM domain-like"/>
    <property type="match status" value="1"/>
</dbReference>
<dbReference type="AlphaFoldDB" id="X1ECJ4"/>
<protein>
    <recommendedName>
        <fullName evidence="5">Acyl-CoA oxidase/dehydrogenase middle domain-containing protein</fullName>
    </recommendedName>
</protein>
<feature type="domain" description="Acyl-CoA oxidase/dehydrogenase middle" evidence="2">
    <location>
        <begin position="52"/>
        <end position="143"/>
    </location>
</feature>
<dbReference type="GO" id="GO:0050660">
    <property type="term" value="F:flavin adenine dinucleotide binding"/>
    <property type="evidence" value="ECO:0007669"/>
    <property type="project" value="InterPro"/>
</dbReference>
<dbReference type="InterPro" id="IPR050741">
    <property type="entry name" value="Acyl-CoA_dehydrogenase"/>
</dbReference>
<evidence type="ECO:0000256" key="1">
    <source>
        <dbReference type="ARBA" id="ARBA00023002"/>
    </source>
</evidence>
<gene>
    <name evidence="4" type="ORF">S01H4_62447</name>
</gene>
<proteinExistence type="predicted"/>
<dbReference type="GO" id="GO:0005737">
    <property type="term" value="C:cytoplasm"/>
    <property type="evidence" value="ECO:0007669"/>
    <property type="project" value="TreeGrafter"/>
</dbReference>
<dbReference type="GO" id="GO:0003995">
    <property type="term" value="F:acyl-CoA dehydrogenase activity"/>
    <property type="evidence" value="ECO:0007669"/>
    <property type="project" value="TreeGrafter"/>
</dbReference>
<dbReference type="PANTHER" id="PTHR48083:SF33">
    <property type="entry name" value="ACYL-COENZYME A DEHYDROGENASE"/>
    <property type="match status" value="1"/>
</dbReference>
<keyword evidence="1" id="KW-0560">Oxidoreductase</keyword>
<dbReference type="Pfam" id="PF02771">
    <property type="entry name" value="Acyl-CoA_dh_N"/>
    <property type="match status" value="1"/>
</dbReference>
<evidence type="ECO:0000259" key="2">
    <source>
        <dbReference type="Pfam" id="PF02770"/>
    </source>
</evidence>
<dbReference type="Gene3D" id="1.10.540.10">
    <property type="entry name" value="Acyl-CoA dehydrogenase/oxidase, N-terminal domain"/>
    <property type="match status" value="1"/>
</dbReference>
<dbReference type="InterPro" id="IPR013786">
    <property type="entry name" value="AcylCoA_DH/ox_N"/>
</dbReference>
<dbReference type="PANTHER" id="PTHR48083">
    <property type="entry name" value="MEDIUM-CHAIN SPECIFIC ACYL-COA DEHYDROGENASE, MITOCHONDRIAL-RELATED"/>
    <property type="match status" value="1"/>
</dbReference>
<accession>X1ECJ4</accession>
<dbReference type="Gene3D" id="2.40.110.10">
    <property type="entry name" value="Butyryl-CoA Dehydrogenase, subunit A, domain 2"/>
    <property type="match status" value="1"/>
</dbReference>
<feature type="non-terminal residue" evidence="4">
    <location>
        <position position="156"/>
    </location>
</feature>
<feature type="domain" description="Acyl-CoA dehydrogenase/oxidase N-terminal" evidence="3">
    <location>
        <begin position="7"/>
        <end position="48"/>
    </location>
</feature>
<reference evidence="4" key="1">
    <citation type="journal article" date="2014" name="Front. Microbiol.">
        <title>High frequency of phylogenetically diverse reductive dehalogenase-homologous genes in deep subseafloor sedimentary metagenomes.</title>
        <authorList>
            <person name="Kawai M."/>
            <person name="Futagami T."/>
            <person name="Toyoda A."/>
            <person name="Takaki Y."/>
            <person name="Nishi S."/>
            <person name="Hori S."/>
            <person name="Arai W."/>
            <person name="Tsubouchi T."/>
            <person name="Morono Y."/>
            <person name="Uchiyama I."/>
            <person name="Ito T."/>
            <person name="Fujiyama A."/>
            <person name="Inagaki F."/>
            <person name="Takami H."/>
        </authorList>
    </citation>
    <scope>NUCLEOTIDE SEQUENCE</scope>
    <source>
        <strain evidence="4">Expedition CK06-06</strain>
    </source>
</reference>
<dbReference type="EMBL" id="BART01037276">
    <property type="protein sequence ID" value="GAH06403.1"/>
    <property type="molecule type" value="Genomic_DNA"/>
</dbReference>
<dbReference type="InterPro" id="IPR009100">
    <property type="entry name" value="AcylCoA_DH/oxidase_NM_dom_sf"/>
</dbReference>
<organism evidence="4">
    <name type="scientific">marine sediment metagenome</name>
    <dbReference type="NCBI Taxonomy" id="412755"/>
    <lineage>
        <taxon>unclassified sequences</taxon>
        <taxon>metagenomes</taxon>
        <taxon>ecological metagenomes</taxon>
    </lineage>
</organism>
<evidence type="ECO:0000259" key="3">
    <source>
        <dbReference type="Pfam" id="PF02771"/>
    </source>
</evidence>
<evidence type="ECO:0008006" key="5">
    <source>
        <dbReference type="Google" id="ProtNLM"/>
    </source>
</evidence>